<dbReference type="PANTHER" id="PTHR43685">
    <property type="entry name" value="GLYCOSYLTRANSFERASE"/>
    <property type="match status" value="1"/>
</dbReference>
<accession>A0A5J4RK61</accession>
<sequence>MSIYRTERVVYFDLAMQSIWENQTYQPDEIILVQDGPLTDELYESLKYWKKKILDKLILVPLETNVGLTRALNIGIPFCSGRYIARMDTDDICYPHRFELQIQFLELHQDISVLGTGMQEINENGKLMHLRTYPSKMDQIINYIPKASPLAHPTVMIRNELFNKGFRYNEKYRKSQDVDLWFRVIDAGYRISNLPCSLVYFRRTQKTYKKRKNIKSSWDELFIYFHGIKRLYGLISWRYIYPITRFCIKLFPSTILKFIYNSFFVKKYNY</sequence>
<comment type="caution">
    <text evidence="5">The sequence shown here is derived from an EMBL/GenBank/DDBJ whole genome shotgun (WGS) entry which is preliminary data.</text>
</comment>
<dbReference type="InterPro" id="IPR001173">
    <property type="entry name" value="Glyco_trans_2-like"/>
</dbReference>
<dbReference type="AlphaFoldDB" id="A0A5J4RK61"/>
<reference evidence="5" key="1">
    <citation type="submission" date="2019-03" db="EMBL/GenBank/DDBJ databases">
        <title>Single cell metagenomics reveals metabolic interactions within the superorganism composed of flagellate Streblomastix strix and complex community of Bacteroidetes bacteria on its surface.</title>
        <authorList>
            <person name="Treitli S.C."/>
            <person name="Kolisko M."/>
            <person name="Husnik F."/>
            <person name="Keeling P."/>
            <person name="Hampl V."/>
        </authorList>
    </citation>
    <scope>NUCLEOTIDE SEQUENCE</scope>
    <source>
        <strain evidence="5">STM</strain>
    </source>
</reference>
<evidence type="ECO:0000313" key="5">
    <source>
        <dbReference type="EMBL" id="KAA6334516.1"/>
    </source>
</evidence>
<dbReference type="Gene3D" id="3.90.550.10">
    <property type="entry name" value="Spore Coat Polysaccharide Biosynthesis Protein SpsA, Chain A"/>
    <property type="match status" value="1"/>
</dbReference>
<dbReference type="PANTHER" id="PTHR43685:SF5">
    <property type="entry name" value="GLYCOSYLTRANSFERASE EPSE-RELATED"/>
    <property type="match status" value="1"/>
</dbReference>
<evidence type="ECO:0000256" key="1">
    <source>
        <dbReference type="ARBA" id="ARBA00006739"/>
    </source>
</evidence>
<comment type="similarity">
    <text evidence="1">Belongs to the glycosyltransferase 2 family.</text>
</comment>
<gene>
    <name evidence="5" type="ORF">EZS27_017168</name>
</gene>
<proteinExistence type="inferred from homology"/>
<dbReference type="GO" id="GO:0016757">
    <property type="term" value="F:glycosyltransferase activity"/>
    <property type="evidence" value="ECO:0007669"/>
    <property type="project" value="UniProtKB-KW"/>
</dbReference>
<organism evidence="5">
    <name type="scientific">termite gut metagenome</name>
    <dbReference type="NCBI Taxonomy" id="433724"/>
    <lineage>
        <taxon>unclassified sequences</taxon>
        <taxon>metagenomes</taxon>
        <taxon>organismal metagenomes</taxon>
    </lineage>
</organism>
<dbReference type="SUPFAM" id="SSF53448">
    <property type="entry name" value="Nucleotide-diphospho-sugar transferases"/>
    <property type="match status" value="1"/>
</dbReference>
<dbReference type="Pfam" id="PF00535">
    <property type="entry name" value="Glycos_transf_2"/>
    <property type="match status" value="1"/>
</dbReference>
<feature type="domain" description="Glycosyltransferase 2-like" evidence="4">
    <location>
        <begin position="22"/>
        <end position="162"/>
    </location>
</feature>
<dbReference type="EMBL" id="SNRY01000989">
    <property type="protein sequence ID" value="KAA6334516.1"/>
    <property type="molecule type" value="Genomic_DNA"/>
</dbReference>
<protein>
    <submittedName>
        <fullName evidence="5">Putative glycosyltransferase EpsE</fullName>
        <ecNumber evidence="5">2.4.-.-</ecNumber>
    </submittedName>
</protein>
<dbReference type="InterPro" id="IPR050834">
    <property type="entry name" value="Glycosyltransf_2"/>
</dbReference>
<dbReference type="InterPro" id="IPR029044">
    <property type="entry name" value="Nucleotide-diphossugar_trans"/>
</dbReference>
<evidence type="ECO:0000256" key="3">
    <source>
        <dbReference type="ARBA" id="ARBA00022679"/>
    </source>
</evidence>
<evidence type="ECO:0000259" key="4">
    <source>
        <dbReference type="Pfam" id="PF00535"/>
    </source>
</evidence>
<keyword evidence="2 5" id="KW-0328">Glycosyltransferase</keyword>
<keyword evidence="3 5" id="KW-0808">Transferase</keyword>
<name>A0A5J4RK61_9ZZZZ</name>
<dbReference type="EC" id="2.4.-.-" evidence="5"/>
<evidence type="ECO:0000256" key="2">
    <source>
        <dbReference type="ARBA" id="ARBA00022676"/>
    </source>
</evidence>